<dbReference type="GO" id="GO:0004190">
    <property type="term" value="F:aspartic-type endopeptidase activity"/>
    <property type="evidence" value="ECO:0007669"/>
    <property type="project" value="InterPro"/>
</dbReference>
<keyword evidence="3" id="KW-1133">Transmembrane helix</keyword>
<evidence type="ECO:0000256" key="3">
    <source>
        <dbReference type="SAM" id="Phobius"/>
    </source>
</evidence>
<evidence type="ECO:0000313" key="7">
    <source>
        <dbReference type="Proteomes" id="UP000659654"/>
    </source>
</evidence>
<keyword evidence="7" id="KW-1185">Reference proteome</keyword>
<evidence type="ECO:0000313" key="6">
    <source>
        <dbReference type="EMBL" id="CAD5207678.1"/>
    </source>
</evidence>
<gene>
    <name evidence="6" type="ORF">BXYJ_LOCUS45</name>
</gene>
<reference evidence="6" key="1">
    <citation type="submission" date="2020-09" db="EMBL/GenBank/DDBJ databases">
        <authorList>
            <person name="Kikuchi T."/>
        </authorList>
    </citation>
    <scope>NUCLEOTIDE SEQUENCE</scope>
    <source>
        <strain evidence="6">Ka4C1</strain>
    </source>
</reference>
<keyword evidence="3" id="KW-0812">Transmembrane</keyword>
<evidence type="ECO:0000259" key="5">
    <source>
        <dbReference type="PROSITE" id="PS50994"/>
    </source>
</evidence>
<proteinExistence type="predicted"/>
<dbReference type="InterPro" id="IPR012337">
    <property type="entry name" value="RNaseH-like_sf"/>
</dbReference>
<dbReference type="InterPro" id="IPR001995">
    <property type="entry name" value="Peptidase_A2_cat"/>
</dbReference>
<dbReference type="Proteomes" id="UP000659654">
    <property type="component" value="Unassembled WGS sequence"/>
</dbReference>
<sequence>MDPKEMVEEKTQSLSSHLRRLLGPALGTLKKHKATCDSIGDFDVVTGETRSRLLKTKEYIIDLEGPTQSLTKTLERVNSYIEQWKAILDRASLEQYELEKKIMDVFHEKTKMLTLPEEAEESLLRAQKQLARARLAEMELKFNMENNASTANLTATQTSVAIPITNVKLPALSLPTFNGEPTAWPQFIQRFRGTIHRRNDLNDVDKLNYLIGLLEGDAKKMVQGYQIIDENYSIVMETLEKRFGDDRVIVNQLIQRLNTLTPKGTSIHHTKAYLLEMDQLRNQLKQYKRSIGEDQYWYLIESRIPKYLVYKLHDRKRITSEWNNDIATNELFDMIKEEEEMTKTRKENPFPVRSYTIQSADPPKAKLLPCLFCNSSSHRSYQCHTCPTVKERRDKIRELHRCYRCLQPFEKAHNCGKTCRKCNGSHNQLICDGNRQPTPARQFQQDRGTGQKPGSIPMATQQQPRPWFNNPKNPNFTPIKNVKTFTTTCQDEERQETAVNCAFNTAPSLKEEKPTLPVVPIRLTNEDSGEQLELMAFLDSGSEKSYIRKEAAQKLGLENKGTKELYIKGLAGMNQRKKVDVVEATVNHTLPVTLFATETLVGKVGYAERQPDGSHKLRTVTPDLLIGSDYMFQLLTDSTCIGPNLKQFETDLGTIILHQPQPERITTWTKPAITGDNENLDHQLQYLWKLESSAAKVAKFLMKGLPQIKNVIIYSDSQVAIQQLLYEDDQTIYVRNRVRELQSYRKEMEFRFIDGKLNPADIASRGAKVTELMHNELWWKGPEFLLQDITEWPSTMVVPNLTGIPTETTTTATAKSDEPASLITKDMNWKKLINVTKHIICFINKCRPSRTPIPETPQEAGRRLVRAEQEIYPPTPKIQTRRRLYKDDIGTWRVDTRLANAERTENAKNPIWLPVESPLAQKIVQYHHENNHHQSALAVTSLIRENFYVSYRYVKTMVKRCIRCRIYNTRPYETPIFPPLPTSRTTTGTPFESTGLDICGPLRTKDGPAYVLLLTCLRTRSVHLELTDSIKTEDILNAMTKFCARRGVPRYILSDNATYFVAGRKMFLEKYGHLQNITWTHTTPNAPWRGATYERLNRSLKEGIKRTLGRSRPTYKELETLVIAIEGTLNNRPLLPLYDDNDSFQALRPVDFLRPNGTRYDENGDTANESSDPDFVIKAYKINELRQLYDKFNERLDKFWARWRKEYLDTLADRGNYQEKQTLIPKPGELVILEEPEQPRGEWKMARIKRAIKSKDGITRNCEIILPNRKTAIRAVNLLHPLEIGGEVEGEELDYKTKEDLEREQKQPVPARCGRPRRNKLIDYTPLLMLITLVIGGVNGQTNQPKLCLGKTRVLWRMPDVASCDYDLSVNSDVGKPRRIELYKRNTIEFHSPAYVCRLEAMTVRQQTLLNGVPEVREEKVKGKSIYRTHNKVSIDPPNRIMTFLNGEKVDVKRNCLLLETKVFAHYGSPSATSAMGDLSSCTYSAGICRTKENEIFVWKVNQTQRCEFVKAYQGVGVVTDKSAVIEDLHAMVTFNTTISKLDCNQTIIPTDQGLGIRIGPPIKIRGIQDETPDLPTPAPFIQPKDLPTMPTTTLRPTSRPTTTRTTPIRTEPPRRTTTTAPTKTTRTTTTKTTRTTTTGKGSGNPSQMFGLMELLRGATKEDMMAKGYDEETIDNFLAKMKPRWSRQANLDVSDEESSDLQFAEYYTLKQMRHLARAMCAMLREHSTRIREIISINPTVTMQRLLNRTNIVANRLSDDIVEVEMCHSLNKKEYQFKPSPDECVIPIRINQYNTTLFLNRHTQILHRSKETAKEENCGPTMNVIIDGQVYEYNRMTGKTTPIKEQAKQVKLEEKDQWHFLDQQYIFKDIILHKSNVFQEEILEEMEKAVSTESEILVQDQSVLEHHDLRSEILDSWGLLWTIWYYAKMVWFVWVTISCVLQTYGTVYAILGYYKQRQPQPQNPPPAQPQAMEMVTFSVHGSPQLHIRRPFRTEDQTRPGLTESLLP</sequence>
<dbReference type="Proteomes" id="UP000582659">
    <property type="component" value="Unassembled WGS sequence"/>
</dbReference>
<keyword evidence="1" id="KW-0378">Hydrolase</keyword>
<dbReference type="OrthoDB" id="5920525at2759"/>
<feature type="region of interest" description="Disordered" evidence="2">
    <location>
        <begin position="435"/>
        <end position="476"/>
    </location>
</feature>
<dbReference type="EMBL" id="CAJFCV020000001">
    <property type="protein sequence ID" value="CAG9078976.1"/>
    <property type="molecule type" value="Genomic_DNA"/>
</dbReference>
<dbReference type="InterPro" id="IPR005312">
    <property type="entry name" value="DUF1759"/>
</dbReference>
<dbReference type="EMBL" id="CAJFDI010000001">
    <property type="protein sequence ID" value="CAD5207678.1"/>
    <property type="molecule type" value="Genomic_DNA"/>
</dbReference>
<dbReference type="PROSITE" id="PS50175">
    <property type="entry name" value="ASP_PROT_RETROV"/>
    <property type="match status" value="1"/>
</dbReference>
<name>A0A7I8XHF6_BURXY</name>
<protein>
    <submittedName>
        <fullName evidence="6">(pine wood nematode) hypothetical protein</fullName>
    </submittedName>
</protein>
<keyword evidence="3" id="KW-0472">Membrane</keyword>
<dbReference type="PROSITE" id="PS50994">
    <property type="entry name" value="INTEGRASE"/>
    <property type="match status" value="1"/>
</dbReference>
<feature type="transmembrane region" description="Helical" evidence="3">
    <location>
        <begin position="1930"/>
        <end position="1953"/>
    </location>
</feature>
<accession>A0A7I8XHF6</accession>
<dbReference type="GO" id="GO:0003676">
    <property type="term" value="F:nucleic acid binding"/>
    <property type="evidence" value="ECO:0007669"/>
    <property type="project" value="InterPro"/>
</dbReference>
<dbReference type="InterPro" id="IPR036397">
    <property type="entry name" value="RNaseH_sf"/>
</dbReference>
<feature type="compositionally biased region" description="Polar residues" evidence="2">
    <location>
        <begin position="458"/>
        <end position="476"/>
    </location>
</feature>
<dbReference type="InterPro" id="IPR001584">
    <property type="entry name" value="Integrase_cat-core"/>
</dbReference>
<organism evidence="6 7">
    <name type="scientific">Bursaphelenchus xylophilus</name>
    <name type="common">Pinewood nematode worm</name>
    <name type="synonym">Aphelenchoides xylophilus</name>
    <dbReference type="NCBI Taxonomy" id="6326"/>
    <lineage>
        <taxon>Eukaryota</taxon>
        <taxon>Metazoa</taxon>
        <taxon>Ecdysozoa</taxon>
        <taxon>Nematoda</taxon>
        <taxon>Chromadorea</taxon>
        <taxon>Rhabditida</taxon>
        <taxon>Tylenchina</taxon>
        <taxon>Tylenchomorpha</taxon>
        <taxon>Aphelenchoidea</taxon>
        <taxon>Aphelenchoididae</taxon>
        <taxon>Bursaphelenchus</taxon>
    </lineage>
</organism>
<dbReference type="GO" id="GO:0006508">
    <property type="term" value="P:proteolysis"/>
    <property type="evidence" value="ECO:0007669"/>
    <property type="project" value="InterPro"/>
</dbReference>
<dbReference type="Pfam" id="PF18701">
    <property type="entry name" value="DUF5641"/>
    <property type="match status" value="1"/>
</dbReference>
<dbReference type="Pfam" id="PF03564">
    <property type="entry name" value="DUF1759"/>
    <property type="match status" value="1"/>
</dbReference>
<evidence type="ECO:0000259" key="4">
    <source>
        <dbReference type="PROSITE" id="PS50175"/>
    </source>
</evidence>
<dbReference type="GO" id="GO:0015074">
    <property type="term" value="P:DNA integration"/>
    <property type="evidence" value="ECO:0007669"/>
    <property type="project" value="InterPro"/>
</dbReference>
<dbReference type="PANTHER" id="PTHR47331">
    <property type="entry name" value="PHD-TYPE DOMAIN-CONTAINING PROTEIN"/>
    <property type="match status" value="1"/>
</dbReference>
<evidence type="ECO:0000256" key="1">
    <source>
        <dbReference type="ARBA" id="ARBA00022801"/>
    </source>
</evidence>
<feature type="domain" description="Peptidase A2" evidence="4">
    <location>
        <begin position="534"/>
        <end position="630"/>
    </location>
</feature>
<evidence type="ECO:0000256" key="2">
    <source>
        <dbReference type="SAM" id="MobiDB-lite"/>
    </source>
</evidence>
<feature type="compositionally biased region" description="Low complexity" evidence="2">
    <location>
        <begin position="1588"/>
        <end position="1639"/>
    </location>
</feature>
<dbReference type="InterPro" id="IPR021109">
    <property type="entry name" value="Peptidase_aspartic_dom_sf"/>
</dbReference>
<dbReference type="SUPFAM" id="SSF53098">
    <property type="entry name" value="Ribonuclease H-like"/>
    <property type="match status" value="1"/>
</dbReference>
<dbReference type="Gene3D" id="3.30.420.10">
    <property type="entry name" value="Ribonuclease H-like superfamily/Ribonuclease H"/>
    <property type="match status" value="1"/>
</dbReference>
<comment type="caution">
    <text evidence="6">The sequence shown here is derived from an EMBL/GenBank/DDBJ whole genome shotgun (WGS) entry which is preliminary data.</text>
</comment>
<dbReference type="Gene3D" id="2.40.70.10">
    <property type="entry name" value="Acid Proteases"/>
    <property type="match status" value="1"/>
</dbReference>
<feature type="region of interest" description="Disordered" evidence="2">
    <location>
        <begin position="1581"/>
        <end position="1649"/>
    </location>
</feature>
<feature type="domain" description="Integrase catalytic" evidence="5">
    <location>
        <begin position="986"/>
        <end position="1157"/>
    </location>
</feature>
<dbReference type="InterPro" id="IPR040676">
    <property type="entry name" value="DUF5641"/>
</dbReference>
<feature type="compositionally biased region" description="Polar residues" evidence="2">
    <location>
        <begin position="435"/>
        <end position="448"/>
    </location>
</feature>
<dbReference type="PANTHER" id="PTHR47331:SF2">
    <property type="match status" value="1"/>
</dbReference>